<accession>A0ABQ9F749</accession>
<dbReference type="InterPro" id="IPR050654">
    <property type="entry name" value="AChE-related_enzymes"/>
</dbReference>
<dbReference type="InterPro" id="IPR019826">
    <property type="entry name" value="Carboxylesterase_B_AS"/>
</dbReference>
<dbReference type="InterPro" id="IPR029058">
    <property type="entry name" value="AB_hydrolase_fold"/>
</dbReference>
<dbReference type="Proteomes" id="UP001217089">
    <property type="component" value="Unassembled WGS sequence"/>
</dbReference>
<gene>
    <name evidence="6" type="ORF">KUTeg_010740</name>
</gene>
<dbReference type="PANTHER" id="PTHR43918">
    <property type="entry name" value="ACETYLCHOLINESTERASE"/>
    <property type="match status" value="1"/>
</dbReference>
<evidence type="ECO:0000259" key="5">
    <source>
        <dbReference type="Pfam" id="PF00135"/>
    </source>
</evidence>
<sequence length="926" mass="107049">MLGYFHANAFEDSQSQCRYLIVKDSQSQCRYLINKDSQSQCRYLIVKDSQSQCRYLVVKDSQSQCRYLVDKDSQSQCRYLVAKDSQSQCRYLVDKDSQSQCRYLVVKDSQSQCRYLVAKDSQSQCRYLVVKDSQSQCRYLVVKDSQSQCRYLVVKDSQSQCRYLVDKDSQSQCRYLVAKDSQSQCRDLVAKDSQSQCRYLVDKDSQSQCRYLVVKDSQSQCRYLVAKDSQSQCRYLVVKDSQSQCRYLVNKDSQSQCRHLIVRDSLSQCRHLIVRDSQSQCRYLDSQSQCRYLIAKDSQSQCRYLIDKDSQSQCKYLIDKDSQSQCRYLVVEDSQSQCRYLVAKDSQSQCKYLVFIVNLDYLYLKDNSKTMEAILILMCVSISVLVVDAGAPIVVTTTGRISGFTERVQGVDVKTFLGIPYAEPPVKKWRFRRPKPIKRWGTVLQTRKFASSCYQPVNNFLQGYPEQAGINKFNPNKDFSEDCLYLNIWVPKTKKYQKLTTMVWIHGGGFQSGGTSLDIYNGKYLASSNDVIVVSIGYRLGYLGFIYFGNDMAPGNMGLLDQVVALQWIRNNIERFGGNRNDVTLFGQSAGAASISYHMVSPMSSHLFRRAILLSGTFLGNWAFMEPEVALRDNWMLAERLNCRRNSTNSTIRCMKKLGPENFVSFFPIPPTVDNYFIVKPPHLYLSDAGFTKNKDLMLGLVKDEYTYYLMFDMFNPEVHPNYQFSREEFVNFVPLRTRGILYNGGNAMLLDAILNQYDKALRMPYNGPYVEVLNDLVGDYFFKCIVIPFAQRFNKMITGSESVYMFSFEHRSSNTPFPEWMGVVHGDEIAYQMGLPTDPRYKYSKKEAELSKKMMKYWVNFAKTGKPNGVNPRTNNELQLTSWPVYAKDQENYIIFETKDRFDTANATSQGQWIKSLQWFINGQI</sequence>
<proteinExistence type="inferred from homology"/>
<keyword evidence="2" id="KW-0719">Serine esterase</keyword>
<evidence type="ECO:0000256" key="3">
    <source>
        <dbReference type="ARBA" id="ARBA00022801"/>
    </source>
</evidence>
<dbReference type="PROSITE" id="PS00941">
    <property type="entry name" value="CARBOXYLESTERASE_B_2"/>
    <property type="match status" value="1"/>
</dbReference>
<keyword evidence="3" id="KW-0378">Hydrolase</keyword>
<dbReference type="PROSITE" id="PS00122">
    <property type="entry name" value="CARBOXYLESTERASE_B_1"/>
    <property type="match status" value="1"/>
</dbReference>
<dbReference type="Pfam" id="PF00135">
    <property type="entry name" value="COesterase"/>
    <property type="match status" value="1"/>
</dbReference>
<protein>
    <recommendedName>
        <fullName evidence="5">Carboxylesterase type B domain-containing protein</fullName>
    </recommendedName>
</protein>
<name>A0ABQ9F749_TEGGR</name>
<keyword evidence="7" id="KW-1185">Reference proteome</keyword>
<comment type="similarity">
    <text evidence="1">Belongs to the type-B carboxylesterase/lipase family.</text>
</comment>
<evidence type="ECO:0000313" key="7">
    <source>
        <dbReference type="Proteomes" id="UP001217089"/>
    </source>
</evidence>
<evidence type="ECO:0000256" key="4">
    <source>
        <dbReference type="ARBA" id="ARBA00023157"/>
    </source>
</evidence>
<keyword evidence="4" id="KW-1015">Disulfide bond</keyword>
<comment type="caution">
    <text evidence="6">The sequence shown here is derived from an EMBL/GenBank/DDBJ whole genome shotgun (WGS) entry which is preliminary data.</text>
</comment>
<dbReference type="PANTHER" id="PTHR43918:SF4">
    <property type="entry name" value="CARBOXYLIC ESTER HYDROLASE"/>
    <property type="match status" value="1"/>
</dbReference>
<dbReference type="InterPro" id="IPR019819">
    <property type="entry name" value="Carboxylesterase_B_CS"/>
</dbReference>
<dbReference type="InterPro" id="IPR000997">
    <property type="entry name" value="Cholinesterase"/>
</dbReference>
<reference evidence="6 7" key="1">
    <citation type="submission" date="2022-12" db="EMBL/GenBank/DDBJ databases">
        <title>Chromosome-level genome of Tegillarca granosa.</title>
        <authorList>
            <person name="Kim J."/>
        </authorList>
    </citation>
    <scope>NUCLEOTIDE SEQUENCE [LARGE SCALE GENOMIC DNA]</scope>
    <source>
        <strain evidence="6">Teg-2019</strain>
        <tissue evidence="6">Adductor muscle</tissue>
    </source>
</reference>
<dbReference type="InterPro" id="IPR002018">
    <property type="entry name" value="CarbesteraseB"/>
</dbReference>
<dbReference type="PRINTS" id="PR00878">
    <property type="entry name" value="CHOLNESTRASE"/>
</dbReference>
<dbReference type="Gene3D" id="3.40.50.1820">
    <property type="entry name" value="alpha/beta hydrolase"/>
    <property type="match status" value="1"/>
</dbReference>
<dbReference type="SUPFAM" id="SSF53474">
    <property type="entry name" value="alpha/beta-Hydrolases"/>
    <property type="match status" value="1"/>
</dbReference>
<dbReference type="EMBL" id="JARBDR010000496">
    <property type="protein sequence ID" value="KAJ8311385.1"/>
    <property type="molecule type" value="Genomic_DNA"/>
</dbReference>
<feature type="domain" description="Carboxylesterase type B" evidence="5">
    <location>
        <begin position="391"/>
        <end position="902"/>
    </location>
</feature>
<evidence type="ECO:0000313" key="6">
    <source>
        <dbReference type="EMBL" id="KAJ8311385.1"/>
    </source>
</evidence>
<evidence type="ECO:0000256" key="2">
    <source>
        <dbReference type="ARBA" id="ARBA00022487"/>
    </source>
</evidence>
<evidence type="ECO:0000256" key="1">
    <source>
        <dbReference type="ARBA" id="ARBA00005964"/>
    </source>
</evidence>
<organism evidence="6 7">
    <name type="scientific">Tegillarca granosa</name>
    <name type="common">Malaysian cockle</name>
    <name type="synonym">Anadara granosa</name>
    <dbReference type="NCBI Taxonomy" id="220873"/>
    <lineage>
        <taxon>Eukaryota</taxon>
        <taxon>Metazoa</taxon>
        <taxon>Spiralia</taxon>
        <taxon>Lophotrochozoa</taxon>
        <taxon>Mollusca</taxon>
        <taxon>Bivalvia</taxon>
        <taxon>Autobranchia</taxon>
        <taxon>Pteriomorphia</taxon>
        <taxon>Arcoida</taxon>
        <taxon>Arcoidea</taxon>
        <taxon>Arcidae</taxon>
        <taxon>Tegillarca</taxon>
    </lineage>
</organism>